<sequence>MVGVAVVARSCSDSSREVQRQGASSNDDTASRGGDWRGVAIVVGDGYGCREEVGQRWIRYGSDNKEVVTGKKGEVERWQRWLRQRRGCAADGGDTSNRQRHECAAAASGGMGAHQLGGAVPNVIAGGEEWLAAAIEKESNTTVKKVGWKLLGSGRGRAAAAAGNEEGKSNVAVVPKELGHAIKKLMLPVIKRAIPFKIMTKDYESQVTDGTPQSRGAQPFALISAARFDRTAPRSSSSAAAGWLAGPRFLSGEMAPISMEAKYKTTVKEPGIPGVLKMVICFALSIRFLRRPLPVHVLLLFSLVSHSWMKI</sequence>
<comment type="caution">
    <text evidence="2">The sequence shown here is derived from an EMBL/GenBank/DDBJ whole genome shotgun (WGS) entry which is preliminary data.</text>
</comment>
<organism evidence="2 3">
    <name type="scientific">Ensete ventricosum</name>
    <name type="common">Abyssinian banana</name>
    <name type="synonym">Musa ensete</name>
    <dbReference type="NCBI Taxonomy" id="4639"/>
    <lineage>
        <taxon>Eukaryota</taxon>
        <taxon>Viridiplantae</taxon>
        <taxon>Streptophyta</taxon>
        <taxon>Embryophyta</taxon>
        <taxon>Tracheophyta</taxon>
        <taxon>Spermatophyta</taxon>
        <taxon>Magnoliopsida</taxon>
        <taxon>Liliopsida</taxon>
        <taxon>Zingiberales</taxon>
        <taxon>Musaceae</taxon>
        <taxon>Ensete</taxon>
    </lineage>
</organism>
<evidence type="ECO:0000313" key="2">
    <source>
        <dbReference type="EMBL" id="RRT56880.1"/>
    </source>
</evidence>
<feature type="region of interest" description="Disordered" evidence="1">
    <location>
        <begin position="15"/>
        <end position="34"/>
    </location>
</feature>
<dbReference type="Proteomes" id="UP000287651">
    <property type="component" value="Unassembled WGS sequence"/>
</dbReference>
<protein>
    <submittedName>
        <fullName evidence="2">Uncharacterized protein</fullName>
    </submittedName>
</protein>
<dbReference type="EMBL" id="AMZH03009427">
    <property type="protein sequence ID" value="RRT56880.1"/>
    <property type="molecule type" value="Genomic_DNA"/>
</dbReference>
<proteinExistence type="predicted"/>
<accession>A0A426YYR8</accession>
<gene>
    <name evidence="2" type="ORF">B296_00039802</name>
</gene>
<name>A0A426YYR8_ENSVE</name>
<evidence type="ECO:0000313" key="3">
    <source>
        <dbReference type="Proteomes" id="UP000287651"/>
    </source>
</evidence>
<evidence type="ECO:0000256" key="1">
    <source>
        <dbReference type="SAM" id="MobiDB-lite"/>
    </source>
</evidence>
<dbReference type="AlphaFoldDB" id="A0A426YYR8"/>
<reference evidence="2 3" key="1">
    <citation type="journal article" date="2014" name="Agronomy (Basel)">
        <title>A Draft Genome Sequence for Ensete ventricosum, the Drought-Tolerant Tree Against Hunger.</title>
        <authorList>
            <person name="Harrison J."/>
            <person name="Moore K.A."/>
            <person name="Paszkiewicz K."/>
            <person name="Jones T."/>
            <person name="Grant M."/>
            <person name="Ambacheew D."/>
            <person name="Muzemil S."/>
            <person name="Studholme D.J."/>
        </authorList>
    </citation>
    <scope>NUCLEOTIDE SEQUENCE [LARGE SCALE GENOMIC DNA]</scope>
</reference>